<evidence type="ECO:0000256" key="1">
    <source>
        <dbReference type="SAM" id="MobiDB-lite"/>
    </source>
</evidence>
<dbReference type="Proteomes" id="UP000799421">
    <property type="component" value="Unassembled WGS sequence"/>
</dbReference>
<keyword evidence="3" id="KW-1185">Reference proteome</keyword>
<protein>
    <submittedName>
        <fullName evidence="2">Uncharacterized protein</fullName>
    </submittedName>
</protein>
<gene>
    <name evidence="2" type="ORF">K470DRAFT_276973</name>
</gene>
<accession>A0A6A7C0Z4</accession>
<proteinExistence type="predicted"/>
<dbReference type="PANTHER" id="PTHR23242:SF9">
    <property type="entry name" value="TRANSCRIPTION FACTOR HOXA13"/>
    <property type="match status" value="1"/>
</dbReference>
<feature type="region of interest" description="Disordered" evidence="1">
    <location>
        <begin position="272"/>
        <end position="313"/>
    </location>
</feature>
<dbReference type="EMBL" id="MU005982">
    <property type="protein sequence ID" value="KAF2860388.1"/>
    <property type="molecule type" value="Genomic_DNA"/>
</dbReference>
<name>A0A6A7C0Z4_9PEZI</name>
<evidence type="ECO:0000313" key="2">
    <source>
        <dbReference type="EMBL" id="KAF2860388.1"/>
    </source>
</evidence>
<dbReference type="PANTHER" id="PTHR23242">
    <property type="entry name" value="TRANSCRIPTION FACTOR HOXA13"/>
    <property type="match status" value="1"/>
</dbReference>
<dbReference type="OrthoDB" id="3260408at2759"/>
<reference evidence="2" key="1">
    <citation type="journal article" date="2020" name="Stud. Mycol.">
        <title>101 Dothideomycetes genomes: a test case for predicting lifestyles and emergence of pathogens.</title>
        <authorList>
            <person name="Haridas S."/>
            <person name="Albert R."/>
            <person name="Binder M."/>
            <person name="Bloem J."/>
            <person name="Labutti K."/>
            <person name="Salamov A."/>
            <person name="Andreopoulos B."/>
            <person name="Baker S."/>
            <person name="Barry K."/>
            <person name="Bills G."/>
            <person name="Bluhm B."/>
            <person name="Cannon C."/>
            <person name="Castanera R."/>
            <person name="Culley D."/>
            <person name="Daum C."/>
            <person name="Ezra D."/>
            <person name="Gonzalez J."/>
            <person name="Henrissat B."/>
            <person name="Kuo A."/>
            <person name="Liang C."/>
            <person name="Lipzen A."/>
            <person name="Lutzoni F."/>
            <person name="Magnuson J."/>
            <person name="Mondo S."/>
            <person name="Nolan M."/>
            <person name="Ohm R."/>
            <person name="Pangilinan J."/>
            <person name="Park H.-J."/>
            <person name="Ramirez L."/>
            <person name="Alfaro M."/>
            <person name="Sun H."/>
            <person name="Tritt A."/>
            <person name="Yoshinaga Y."/>
            <person name="Zwiers L.-H."/>
            <person name="Turgeon B."/>
            <person name="Goodwin S."/>
            <person name="Spatafora J."/>
            <person name="Crous P."/>
            <person name="Grigoriev I."/>
        </authorList>
    </citation>
    <scope>NUCLEOTIDE SEQUENCE</scope>
    <source>
        <strain evidence="2">CBS 480.64</strain>
    </source>
</reference>
<organism evidence="2 3">
    <name type="scientific">Piedraia hortae CBS 480.64</name>
    <dbReference type="NCBI Taxonomy" id="1314780"/>
    <lineage>
        <taxon>Eukaryota</taxon>
        <taxon>Fungi</taxon>
        <taxon>Dikarya</taxon>
        <taxon>Ascomycota</taxon>
        <taxon>Pezizomycotina</taxon>
        <taxon>Dothideomycetes</taxon>
        <taxon>Dothideomycetidae</taxon>
        <taxon>Capnodiales</taxon>
        <taxon>Piedraiaceae</taxon>
        <taxon>Piedraia</taxon>
    </lineage>
</organism>
<evidence type="ECO:0000313" key="3">
    <source>
        <dbReference type="Proteomes" id="UP000799421"/>
    </source>
</evidence>
<sequence length="1420" mass="149024">MATRDAVVHGYPNGETYDVKRPQTARRRRTSQKTGLRWLVDKCLKVTVWYLLYVIVFNCPSTPAELSEESSRVCRHYFTARDAVWPHARPYYDEYAAPHVAKVQPYWDQFHQKAYKPGMEAYGKYGAPRVQQARAIGHSQWKKTVKPQLLVAGNHARKQFDAVAGPYVKKVQPYYDSAATSAKDMWELELEPAYRRTAPYVQKLLTHGQRFAVDTALPQAQYAASAAWSLWVRQVWPKLHVLYGQNVEPQLARISERLGRYRDGKEIEAEVKSSLSSSSRAAKSDEPVQAATDKVSSVISSVRSGDSSEPSDVADRFRTDLQNWENACASAADEGAEHLKEHIGEITANIVNRQVEGTAKALIQKLEATADGAVDKVKARILKVVGSLPDEATSEDSEKAHEQVAAAVHKAGQSVKRSAEAVRDWKIQTDDELGSLVKRALESTLETIDSIRDLRLQDIGRKYSDKGLPHKEWSHFNSLKKTTQQWRNDVAKVAADDNFNITAVRKAIDGVEVDALAIAKRSATVLGQLKEIGKTKVGNKDATDNFDSLGEPRLSQVVGGASAAAESVSSAVLGSTDGLTETVASSASAVSQSLGPKAASILAAKRMQKEDMESSAASVATDVSMSASSVVDKAAEATPDGDSDWVDHVSSAASDASDRASSKVFGGAMAQVLVEAREPILDDVVDDDYSFSERVQSMVDNAYDGVAELTRAVEEALSLKQTSTQGTAESATSVASERYESAMSAASSVLIGTAKEEKSGSAAARAIYTSAVEAASHALYGTPATSNLASSVGSSIDGATNAAGSYYSSALAQASSQYDGAKSRISVQVSGAPEPMHKQMYASAGSAYSDAVAAASKQYQGVLSAAPTISNPFASTSQPAYESINSVASSRLAEGLSAASAQYESAKVALGLAEATPEGYMDSARAKYLMGLGLAHDQYSSFLAAASSAVGATPTTGHEVYVTAAQKSYSSALAAASSKMDELRFSASQFVPNAMGGSSKPPSQEALDSISSSYSSAVSAASSQLAAASSLASVKLYGTPKGFGDSASSMYDDAASQASSAIYGSETPWTESVASQASQNWEALISKASEQVYGQPPPMTESLRSQAGVYASQVTGAVTSHYAAAAAIAAAQYEAVQKLFSEAVSGKEPAFTESVMKRLQDVYYTGAPAVMSSASSYASEKSSSVSTFASEKSSIASSYASDKYSSASSYADEVYSSASSAVSSVFTPPPKISSIMSDLSQQLDDAVSAASVQVYGTTKGTFESATDAAASAYTDAASRASEAIYGTQLGYAEAAQSSIANLGASASKALSEAVYGTETGNVEAASSSAASIYSSLSSAASSSSSAILSSITSAVYGQEEKTYMESVNEQIRAAIDAAQKRIEALGAEAGSQASGASEAVASAMSSISSVAVKASGKDEL</sequence>
<feature type="compositionally biased region" description="Low complexity" evidence="1">
    <location>
        <begin position="295"/>
        <end position="308"/>
    </location>
</feature>
<feature type="compositionally biased region" description="Low complexity" evidence="1">
    <location>
        <begin position="272"/>
        <end position="281"/>
    </location>
</feature>